<dbReference type="InterPro" id="IPR048627">
    <property type="entry name" value="Sec10_HB"/>
</dbReference>
<feature type="region of interest" description="Disordered" evidence="1">
    <location>
        <begin position="1"/>
        <end position="45"/>
    </location>
</feature>
<name>A0A316VA11_9BASI</name>
<feature type="compositionally biased region" description="Polar residues" evidence="1">
    <location>
        <begin position="23"/>
        <end position="35"/>
    </location>
</feature>
<dbReference type="STRING" id="1280837.A0A316VA11"/>
<feature type="domain" description="Exocyst complex component Sec10-like alpha-helical bundle" evidence="2">
    <location>
        <begin position="722"/>
        <end position="1089"/>
    </location>
</feature>
<dbReference type="InterPro" id="IPR036047">
    <property type="entry name" value="F-box-like_dom_sf"/>
</dbReference>
<evidence type="ECO:0000313" key="3">
    <source>
        <dbReference type="EMBL" id="PWN34336.1"/>
    </source>
</evidence>
<feature type="compositionally biased region" description="Low complexity" evidence="1">
    <location>
        <begin position="743"/>
        <end position="757"/>
    </location>
</feature>
<dbReference type="GO" id="GO:0006893">
    <property type="term" value="P:Golgi to plasma membrane transport"/>
    <property type="evidence" value="ECO:0007669"/>
    <property type="project" value="TreeGrafter"/>
</dbReference>
<dbReference type="InterPro" id="IPR009976">
    <property type="entry name" value="Sec10-like"/>
</dbReference>
<dbReference type="RefSeq" id="XP_025354638.1">
    <property type="nucleotide sequence ID" value="XM_025496578.1"/>
</dbReference>
<feature type="region of interest" description="Disordered" evidence="1">
    <location>
        <begin position="645"/>
        <end position="674"/>
    </location>
</feature>
<dbReference type="EMBL" id="KZ819604">
    <property type="protein sequence ID" value="PWN34336.1"/>
    <property type="molecule type" value="Genomic_DNA"/>
</dbReference>
<reference evidence="3 4" key="1">
    <citation type="journal article" date="2018" name="Mol. Biol. Evol.">
        <title>Broad Genomic Sampling Reveals a Smut Pathogenic Ancestry of the Fungal Clade Ustilaginomycotina.</title>
        <authorList>
            <person name="Kijpornyongpan T."/>
            <person name="Mondo S.J."/>
            <person name="Barry K."/>
            <person name="Sandor L."/>
            <person name="Lee J."/>
            <person name="Lipzen A."/>
            <person name="Pangilinan J."/>
            <person name="LaButti K."/>
            <person name="Hainaut M."/>
            <person name="Henrissat B."/>
            <person name="Grigoriev I.V."/>
            <person name="Spatafora J.W."/>
            <person name="Aime M.C."/>
        </authorList>
    </citation>
    <scope>NUCLEOTIDE SEQUENCE [LARGE SCALE GENOMIC DNA]</scope>
    <source>
        <strain evidence="3 4">MCA 3882</strain>
    </source>
</reference>
<dbReference type="FunCoup" id="A0A316VA11">
    <property type="interactions" value="31"/>
</dbReference>
<dbReference type="OrthoDB" id="5554140at2759"/>
<feature type="domain" description="Exocyst complex component Sec10-like alpha-helical bundle" evidence="2">
    <location>
        <begin position="424"/>
        <end position="582"/>
    </location>
</feature>
<dbReference type="Proteomes" id="UP000245771">
    <property type="component" value="Unassembled WGS sequence"/>
</dbReference>
<keyword evidence="4" id="KW-1185">Reference proteome</keyword>
<feature type="compositionally biased region" description="Polar residues" evidence="1">
    <location>
        <begin position="138"/>
        <end position="150"/>
    </location>
</feature>
<protein>
    <recommendedName>
        <fullName evidence="2">Exocyst complex component Sec10-like alpha-helical bundle domain-containing protein</fullName>
    </recommendedName>
</protein>
<evidence type="ECO:0000256" key="1">
    <source>
        <dbReference type="SAM" id="MobiDB-lite"/>
    </source>
</evidence>
<dbReference type="PANTHER" id="PTHR12100">
    <property type="entry name" value="SEC10"/>
    <property type="match status" value="1"/>
</dbReference>
<sequence length="1108" mass="121724">MDGWQPLAPTKRASGMYARANAGPSSSSKGPSQFNGPSDPFPPVGPFPRSVAIRILSFLSLSEQKNCALAGRALARAVADESNWSRRLDALDWCRVDGLSIQFEKGNDTIHEEREIGRRKKGKRKEEDAVNETDKGGKQNNTIDTNSIDTSSVSFADSQDDDDFGDFAGPNTNKDGFGDFNFDKLQIAGGSLASGMASNAGSIFSYSSETTLPLSSASPSFQKLRAYAKALRPFIKSLADLSGPPTNSLIFTCDLGLTAQTALLSNLLRYISTSVGGGSSQTSKRKSISLAGYDEQFSITTRGQEAAHRLLQNLLSSFEGTLARRIDAIRASSHGADTSRAVRRAEDDMLSHASGVWELGNARLALALSDGEDFEAQLEDQFGRMQAAKVFLDKCEILTDPVIKHDPLANVTTQQGVASLDFTPMDNFISDIIEIVKKDGEIIARVFPPEQDVLLAYADRVAQDVIGKYVRALLQHTQEISSHLYLRSCAATFAQAWKLVDVLLAIEPRDDTIVTQARCEDVVFHLWEENMEDYLSIENQWVRQEMQAVTDKWDNDVKNEQATSRVDAAFIGSQNPAAVKRSVLTGFKDVLLLPVTVVPRTAGIVGGAVIRTAGTGLSTLNPLRWQSGGASSGQKSSQLKADLAKQNGTGNVSTVSLPRTPNEANEKGYMDFSNGTIGTMDSDSEDEEDAYGNGIGDDMNDIDEWNQEVAVWSAVASTRPNEKKEKRNKDKVKRLNPTPRNFTSPPASVATPSTPVTPTTPNTLTEMQLLLSLDTALQVIHVNRDCLKRIETFKKYPHPYGEKVLEAIEEVSLLLFRALGEGHIASGFEKAIKQIQDWRPEEHAAVKTNGSEKGGEQQQVEPLVHFFELVHVGDTIAQMVQVYFDQEMSRHIDKNDFLNAVVKGRKKFEGNLDEAVARGLNAGVDLLLGQAEHIITSLQQPKDYNPPAGHLPDLTPTRACRETVECLKVHCRMLVGAADKNVLEVFYQEVGIRLHTIICKHLKSQLISLDGGFRVIADLNEYHAFVVTLRQPQLTADFDSLKMLGNLYIIDNPKELAKLARDANMFGGSLSPEDLYEFLQARADFRSIEKAIDKEMYGFKVSEDCCIC</sequence>
<feature type="region of interest" description="Disordered" evidence="1">
    <location>
        <begin position="112"/>
        <end position="155"/>
    </location>
</feature>
<dbReference type="PANTHER" id="PTHR12100:SF1">
    <property type="entry name" value="RECYCLIN-1"/>
    <property type="match status" value="1"/>
</dbReference>
<feature type="compositionally biased region" description="Basic and acidic residues" evidence="1">
    <location>
        <begin position="124"/>
        <end position="137"/>
    </location>
</feature>
<dbReference type="InParanoid" id="A0A316VA11"/>
<organism evidence="3 4">
    <name type="scientific">Meira miltonrushii</name>
    <dbReference type="NCBI Taxonomy" id="1280837"/>
    <lineage>
        <taxon>Eukaryota</taxon>
        <taxon>Fungi</taxon>
        <taxon>Dikarya</taxon>
        <taxon>Basidiomycota</taxon>
        <taxon>Ustilaginomycotina</taxon>
        <taxon>Exobasidiomycetes</taxon>
        <taxon>Exobasidiales</taxon>
        <taxon>Brachybasidiaceae</taxon>
        <taxon>Meira</taxon>
    </lineage>
</organism>
<feature type="compositionally biased region" description="Polar residues" evidence="1">
    <location>
        <begin position="646"/>
        <end position="663"/>
    </location>
</feature>
<accession>A0A316VA11</accession>
<feature type="region of interest" description="Disordered" evidence="1">
    <location>
        <begin position="715"/>
        <end position="757"/>
    </location>
</feature>
<dbReference type="SUPFAM" id="SSF81383">
    <property type="entry name" value="F-box domain"/>
    <property type="match status" value="1"/>
</dbReference>
<dbReference type="GeneID" id="37018359"/>
<evidence type="ECO:0000313" key="4">
    <source>
        <dbReference type="Proteomes" id="UP000245771"/>
    </source>
</evidence>
<dbReference type="GO" id="GO:0000145">
    <property type="term" value="C:exocyst"/>
    <property type="evidence" value="ECO:0007669"/>
    <property type="project" value="TreeGrafter"/>
</dbReference>
<dbReference type="Pfam" id="PF07393">
    <property type="entry name" value="Sec10_HB"/>
    <property type="match status" value="2"/>
</dbReference>
<proteinExistence type="predicted"/>
<evidence type="ECO:0000259" key="2">
    <source>
        <dbReference type="Pfam" id="PF07393"/>
    </source>
</evidence>
<gene>
    <name evidence="3" type="ORF">FA14DRAFT_123487</name>
</gene>
<dbReference type="AlphaFoldDB" id="A0A316VA11"/>
<dbReference type="GO" id="GO:0006887">
    <property type="term" value="P:exocytosis"/>
    <property type="evidence" value="ECO:0007669"/>
    <property type="project" value="TreeGrafter"/>
</dbReference>